<dbReference type="AlphaFoldDB" id="H1Z3E3"/>
<evidence type="ECO:0000313" key="1">
    <source>
        <dbReference type="EMBL" id="EHQ34738.1"/>
    </source>
</evidence>
<name>H1Z3E3_9EURY</name>
<keyword evidence="2" id="KW-1185">Reference proteome</keyword>
<accession>H1Z3E3</accession>
<evidence type="ECO:0000313" key="2">
    <source>
        <dbReference type="Proteomes" id="UP000005741"/>
    </source>
</evidence>
<dbReference type="EMBL" id="CM001436">
    <property type="protein sequence ID" value="EHQ34738.1"/>
    <property type="molecule type" value="Genomic_DNA"/>
</dbReference>
<dbReference type="OrthoDB" id="109465at2157"/>
<reference evidence="1 2" key="1">
    <citation type="submission" date="2011-10" db="EMBL/GenBank/DDBJ databases">
        <title>The Improved High-Quality Draft genome of Methanoplanus limicola DSM 2279.</title>
        <authorList>
            <consortium name="US DOE Joint Genome Institute (JGI-PGF)"/>
            <person name="Lucas S."/>
            <person name="Copeland A."/>
            <person name="Lapidus A."/>
            <person name="Glavina del Rio T."/>
            <person name="Dalin E."/>
            <person name="Tice H."/>
            <person name="Bruce D."/>
            <person name="Goodwin L."/>
            <person name="Pitluck S."/>
            <person name="Peters L."/>
            <person name="Mikhailova N."/>
            <person name="Lu M."/>
            <person name="Kyrpides N."/>
            <person name="Mavromatis K."/>
            <person name="Ivanova N."/>
            <person name="Markowitz V."/>
            <person name="Cheng J.-F."/>
            <person name="Hugenholtz P."/>
            <person name="Woyke T."/>
            <person name="Wu D."/>
            <person name="Wirth R."/>
            <person name="Brambilla E.-M."/>
            <person name="Klenk H.-P."/>
            <person name="Eisen J.A."/>
        </authorList>
    </citation>
    <scope>NUCLEOTIDE SEQUENCE [LARGE SCALE GENOMIC DNA]</scope>
    <source>
        <strain evidence="1 2">DSM 2279</strain>
    </source>
</reference>
<protein>
    <submittedName>
        <fullName evidence="1">Uncharacterized protein</fullName>
    </submittedName>
</protein>
<proteinExistence type="predicted"/>
<sequence length="66" mass="7251">MTGKIIELIDKLVELKSGGNPTVANTTRTKLLLKGINPKKYDRNSVDDPEVIDKIKSVAKEMGIVL</sequence>
<dbReference type="HOGENOM" id="CLU_205200_0_0_2"/>
<dbReference type="Proteomes" id="UP000005741">
    <property type="component" value="Chromosome"/>
</dbReference>
<dbReference type="InParanoid" id="H1Z3E3"/>
<organism evidence="1 2">
    <name type="scientific">Methanoplanus limicola DSM 2279</name>
    <dbReference type="NCBI Taxonomy" id="937775"/>
    <lineage>
        <taxon>Archaea</taxon>
        <taxon>Methanobacteriati</taxon>
        <taxon>Methanobacteriota</taxon>
        <taxon>Stenosarchaea group</taxon>
        <taxon>Methanomicrobia</taxon>
        <taxon>Methanomicrobiales</taxon>
        <taxon>Methanomicrobiaceae</taxon>
        <taxon>Methanoplanus</taxon>
    </lineage>
</organism>
<dbReference type="RefSeq" id="WP_004076441.1">
    <property type="nucleotide sequence ID" value="NZ_CM001436.1"/>
</dbReference>
<gene>
    <name evidence="1" type="ORF">Metlim_0605</name>
</gene>